<evidence type="ECO:0000256" key="1">
    <source>
        <dbReference type="SAM" id="MobiDB-lite"/>
    </source>
</evidence>
<feature type="compositionally biased region" description="Basic and acidic residues" evidence="1">
    <location>
        <begin position="35"/>
        <end position="53"/>
    </location>
</feature>
<evidence type="ECO:0000313" key="2">
    <source>
        <dbReference type="EMBL" id="CAB5016003.1"/>
    </source>
</evidence>
<protein>
    <submittedName>
        <fullName evidence="2">Unannotated protein</fullName>
    </submittedName>
</protein>
<dbReference type="AlphaFoldDB" id="A0A6J7QJZ1"/>
<gene>
    <name evidence="2" type="ORF">UFOPK4092_00659</name>
</gene>
<reference evidence="2" key="1">
    <citation type="submission" date="2020-05" db="EMBL/GenBank/DDBJ databases">
        <authorList>
            <person name="Chiriac C."/>
            <person name="Salcher M."/>
            <person name="Ghai R."/>
            <person name="Kavagutti S V."/>
        </authorList>
    </citation>
    <scope>NUCLEOTIDE SEQUENCE</scope>
</reference>
<proteinExistence type="predicted"/>
<name>A0A6J7QJZ1_9ZZZZ</name>
<sequence>MTPEMRELTDAELDDDHGDEQSHRPRIPFTVMQDGFDRKRNERLAGEHDGEAK</sequence>
<feature type="region of interest" description="Disordered" evidence="1">
    <location>
        <begin position="1"/>
        <end position="53"/>
    </location>
</feature>
<accession>A0A6J7QJZ1</accession>
<dbReference type="EMBL" id="CAFBPJ010000057">
    <property type="protein sequence ID" value="CAB5016003.1"/>
    <property type="molecule type" value="Genomic_DNA"/>
</dbReference>
<organism evidence="2">
    <name type="scientific">freshwater metagenome</name>
    <dbReference type="NCBI Taxonomy" id="449393"/>
    <lineage>
        <taxon>unclassified sequences</taxon>
        <taxon>metagenomes</taxon>
        <taxon>ecological metagenomes</taxon>
    </lineage>
</organism>